<organism evidence="1 2">
    <name type="scientific">Thiorhodovibrio frisius</name>
    <dbReference type="NCBI Taxonomy" id="631362"/>
    <lineage>
        <taxon>Bacteria</taxon>
        <taxon>Pseudomonadati</taxon>
        <taxon>Pseudomonadota</taxon>
        <taxon>Gammaproteobacteria</taxon>
        <taxon>Chromatiales</taxon>
        <taxon>Chromatiaceae</taxon>
        <taxon>Thiorhodovibrio</taxon>
    </lineage>
</organism>
<dbReference type="OrthoDB" id="7064296at2"/>
<dbReference type="RefSeq" id="WP_009148215.1">
    <property type="nucleotide sequence ID" value="NZ_CP121471.1"/>
</dbReference>
<dbReference type="AlphaFoldDB" id="H8Z2H5"/>
<name>H8Z2H5_9GAMM</name>
<evidence type="ECO:0000313" key="1">
    <source>
        <dbReference type="EMBL" id="EIC21630.1"/>
    </source>
</evidence>
<proteinExistence type="predicted"/>
<dbReference type="eggNOG" id="ENOG502ZI29">
    <property type="taxonomic scope" value="Bacteria"/>
</dbReference>
<evidence type="ECO:0000313" key="2">
    <source>
        <dbReference type="Proteomes" id="UP000002964"/>
    </source>
</evidence>
<gene>
    <name evidence="1" type="ORF">Thi970DRAFT_01846</name>
</gene>
<reference evidence="2" key="1">
    <citation type="submission" date="2011-06" db="EMBL/GenBank/DDBJ databases">
        <authorList>
            <consortium name="US DOE Joint Genome Institute (JGI-PGF)"/>
            <person name="Lucas S."/>
            <person name="Han J."/>
            <person name="Lapidus A."/>
            <person name="Cheng J.-F."/>
            <person name="Goodwin L."/>
            <person name="Pitluck S."/>
            <person name="Peters L."/>
            <person name="Land M.L."/>
            <person name="Hauser L."/>
            <person name="Vogl K."/>
            <person name="Liu Z."/>
            <person name="Overmann J."/>
            <person name="Frigaard N.-U."/>
            <person name="Bryant D.A."/>
            <person name="Woyke T.J."/>
        </authorList>
    </citation>
    <scope>NUCLEOTIDE SEQUENCE [LARGE SCALE GENOMIC DNA]</scope>
    <source>
        <strain evidence="2">970</strain>
    </source>
</reference>
<reference evidence="1 2" key="2">
    <citation type="submission" date="2011-11" db="EMBL/GenBank/DDBJ databases">
        <authorList>
            <consortium name="US DOE Joint Genome Institute"/>
            <person name="Lucas S."/>
            <person name="Han J."/>
            <person name="Lapidus A."/>
            <person name="Cheng J.-F."/>
            <person name="Goodwin L."/>
            <person name="Pitluck S."/>
            <person name="Peters L."/>
            <person name="Ovchinnikova G."/>
            <person name="Zhang X."/>
            <person name="Detter J.C."/>
            <person name="Han C."/>
            <person name="Tapia R."/>
            <person name="Land M."/>
            <person name="Hauser L."/>
            <person name="Kyrpides N."/>
            <person name="Ivanova N."/>
            <person name="Pagani I."/>
            <person name="Vogl K."/>
            <person name="Liu Z."/>
            <person name="Overmann J."/>
            <person name="Frigaard N.-U."/>
            <person name="Bryant D."/>
            <person name="Woyke T."/>
        </authorList>
    </citation>
    <scope>NUCLEOTIDE SEQUENCE [LARGE SCALE GENOMIC DNA]</scope>
    <source>
        <strain evidence="1 2">970</strain>
    </source>
</reference>
<keyword evidence="2" id="KW-1185">Reference proteome</keyword>
<protein>
    <submittedName>
        <fullName evidence="1">Uncharacterized protein</fullName>
    </submittedName>
</protein>
<sequence length="142" mass="16529">MIDTTISKEHVEKRVDDWVKRIANLYSSIQEWLDPLPSYEIKKENDVRMYEELMQKNDISERTLTSLEIYFEGSIVATVKPIGLWIVGANRRVDILLNKGAIMLVDISEHFEAPIWISHQRPKTGKGEEFNKEYFFNLLGVG</sequence>
<accession>H8Z2H5</accession>
<dbReference type="HOGENOM" id="CLU_1814932_0_0_6"/>
<dbReference type="EMBL" id="JH603169">
    <property type="protein sequence ID" value="EIC21630.1"/>
    <property type="molecule type" value="Genomic_DNA"/>
</dbReference>
<dbReference type="Proteomes" id="UP000002964">
    <property type="component" value="Unassembled WGS sequence"/>
</dbReference>
<dbReference type="STRING" id="631362.Thi970DRAFT_01846"/>